<name>A0ABY3DGL0_9PSED</name>
<sequence>MPGPVLSRVNPLLYTCTGRRVGAGSPAKRPDLPASFYPSFTVAASTVFAGKPAPTPDQWRTQVGGWTQAAVGFTRERTRPDRHIK</sequence>
<comment type="caution">
    <text evidence="1">The sequence shown here is derived from an EMBL/GenBank/DDBJ whole genome shotgun (WGS) entry which is preliminary data.</text>
</comment>
<gene>
    <name evidence="1" type="ORF">DZA28_26125</name>
</gene>
<evidence type="ECO:0000313" key="2">
    <source>
        <dbReference type="Proteomes" id="UP001165882"/>
    </source>
</evidence>
<dbReference type="Proteomes" id="UP001165882">
    <property type="component" value="Unassembled WGS sequence"/>
</dbReference>
<protein>
    <submittedName>
        <fullName evidence="1">Uncharacterized protein</fullName>
    </submittedName>
</protein>
<dbReference type="EMBL" id="QWEF01000001">
    <property type="protein sequence ID" value="TRZ63741.1"/>
    <property type="molecule type" value="Genomic_DNA"/>
</dbReference>
<proteinExistence type="predicted"/>
<evidence type="ECO:0000313" key="1">
    <source>
        <dbReference type="EMBL" id="TRZ63741.1"/>
    </source>
</evidence>
<reference evidence="1 2" key="1">
    <citation type="journal article" date="2019" name="Biocontrol Sci. Technol.">
        <title>Pseudomonas putida strain B2017 produced as technical grade active ingredient controls fungal and bacterial crop diseases.</title>
        <authorList>
            <person name="Oliver C."/>
            <person name="Hernandez I."/>
            <person name="Caminal M."/>
            <person name="Lara J.M."/>
            <person name="Fernandez C."/>
        </authorList>
    </citation>
    <scope>NUCLEOTIDE SEQUENCE [LARGE SCALE GENOMIC DNA]</scope>
    <source>
        <strain evidence="1 2">B2017</strain>
    </source>
</reference>
<organism evidence="1 2">
    <name type="scientific">Pseudomonas alloputida</name>
    <dbReference type="NCBI Taxonomy" id="1940621"/>
    <lineage>
        <taxon>Bacteria</taxon>
        <taxon>Pseudomonadati</taxon>
        <taxon>Pseudomonadota</taxon>
        <taxon>Gammaproteobacteria</taxon>
        <taxon>Pseudomonadales</taxon>
        <taxon>Pseudomonadaceae</taxon>
        <taxon>Pseudomonas</taxon>
    </lineage>
</organism>
<keyword evidence="2" id="KW-1185">Reference proteome</keyword>
<accession>A0ABY3DGL0</accession>